<gene>
    <name evidence="5" type="ORF">DI536_09065</name>
</gene>
<dbReference type="SUPFAM" id="SSF53597">
    <property type="entry name" value="Dihydrofolate reductase-like"/>
    <property type="match status" value="1"/>
</dbReference>
<dbReference type="Gene3D" id="3.40.430.10">
    <property type="entry name" value="Dihydrofolate Reductase, subunit A"/>
    <property type="match status" value="1"/>
</dbReference>
<dbReference type="PANTHER" id="PTHR38011">
    <property type="entry name" value="DIHYDROFOLATE REDUCTASE FAMILY PROTEIN (AFU_ORTHOLOGUE AFUA_8G06820)"/>
    <property type="match status" value="1"/>
</dbReference>
<organism evidence="5 6">
    <name type="scientific">Archangium gephyra</name>
    <dbReference type="NCBI Taxonomy" id="48"/>
    <lineage>
        <taxon>Bacteria</taxon>
        <taxon>Pseudomonadati</taxon>
        <taxon>Myxococcota</taxon>
        <taxon>Myxococcia</taxon>
        <taxon>Myxococcales</taxon>
        <taxon>Cystobacterineae</taxon>
        <taxon>Archangiaceae</taxon>
        <taxon>Archangium</taxon>
    </lineage>
</organism>
<dbReference type="Proteomes" id="UP000249061">
    <property type="component" value="Unassembled WGS sequence"/>
</dbReference>
<reference evidence="5 6" key="1">
    <citation type="submission" date="2017-08" db="EMBL/GenBank/DDBJ databases">
        <title>Infants hospitalized years apart are colonized by the same room-sourced microbial strains.</title>
        <authorList>
            <person name="Brooks B."/>
            <person name="Olm M.R."/>
            <person name="Firek B.A."/>
            <person name="Baker R."/>
            <person name="Thomas B.C."/>
            <person name="Morowitz M.J."/>
            <person name="Banfield J.F."/>
        </authorList>
    </citation>
    <scope>NUCLEOTIDE SEQUENCE [LARGE SCALE GENOMIC DNA]</scope>
    <source>
        <strain evidence="5">S2_003_000_R2_14</strain>
    </source>
</reference>
<evidence type="ECO:0000313" key="6">
    <source>
        <dbReference type="Proteomes" id="UP000249061"/>
    </source>
</evidence>
<evidence type="ECO:0000313" key="5">
    <source>
        <dbReference type="EMBL" id="PZR14924.1"/>
    </source>
</evidence>
<evidence type="ECO:0000259" key="4">
    <source>
        <dbReference type="Pfam" id="PF01872"/>
    </source>
</evidence>
<protein>
    <submittedName>
        <fullName evidence="5">Deaminase</fullName>
    </submittedName>
</protein>
<accession>A0A2W5VFP1</accession>
<dbReference type="GO" id="GO:0009231">
    <property type="term" value="P:riboflavin biosynthetic process"/>
    <property type="evidence" value="ECO:0007669"/>
    <property type="project" value="InterPro"/>
</dbReference>
<dbReference type="GO" id="GO:0008703">
    <property type="term" value="F:5-amino-6-(5-phosphoribosylamino)uracil reductase activity"/>
    <property type="evidence" value="ECO:0007669"/>
    <property type="project" value="InterPro"/>
</dbReference>
<dbReference type="InterPro" id="IPR024072">
    <property type="entry name" value="DHFR-like_dom_sf"/>
</dbReference>
<evidence type="ECO:0000256" key="3">
    <source>
        <dbReference type="ARBA" id="ARBA00023002"/>
    </source>
</evidence>
<keyword evidence="3" id="KW-0560">Oxidoreductase</keyword>
<dbReference type="Pfam" id="PF01872">
    <property type="entry name" value="RibD_C"/>
    <property type="match status" value="1"/>
</dbReference>
<dbReference type="EMBL" id="QFQP01000006">
    <property type="protein sequence ID" value="PZR14924.1"/>
    <property type="molecule type" value="Genomic_DNA"/>
</dbReference>
<proteinExistence type="predicted"/>
<dbReference type="InterPro" id="IPR002734">
    <property type="entry name" value="RibDG_C"/>
</dbReference>
<comment type="pathway">
    <text evidence="1">Cofactor biosynthesis; riboflavin biosynthesis.</text>
</comment>
<feature type="domain" description="Bacterial bifunctional deaminase-reductase C-terminal" evidence="4">
    <location>
        <begin position="3"/>
        <end position="213"/>
    </location>
</feature>
<sequence length="224" mass="24319">MKPHVICHMVSSVDGRIVADRWPGMDALTKAYEQTAAKLKGDAWIIGRVSMEPYAGRAKVPTKKRVKLPRTDFIATRADGYAIAIDPSGKLRWETNAVHGEHFVSVLTEGVSDAYLAFLREQGVSYVFGGKKSVNLARVLEKLNAHFGIETLLLEGGGKINGAFLEAGLVDELSLIVAPIADGTVGTASVFDAGPRGALRALQLRSVKQLQGGLAWLRYDFKER</sequence>
<evidence type="ECO:0000256" key="2">
    <source>
        <dbReference type="ARBA" id="ARBA00022857"/>
    </source>
</evidence>
<name>A0A2W5VFP1_9BACT</name>
<comment type="caution">
    <text evidence="5">The sequence shown here is derived from an EMBL/GenBank/DDBJ whole genome shotgun (WGS) entry which is preliminary data.</text>
</comment>
<evidence type="ECO:0000256" key="1">
    <source>
        <dbReference type="ARBA" id="ARBA00005104"/>
    </source>
</evidence>
<dbReference type="AlphaFoldDB" id="A0A2W5VFP1"/>
<dbReference type="InterPro" id="IPR050765">
    <property type="entry name" value="Riboflavin_Biosynth_HTPR"/>
</dbReference>
<keyword evidence="2" id="KW-0521">NADP</keyword>
<dbReference type="PANTHER" id="PTHR38011:SF7">
    <property type="entry name" value="2,5-DIAMINO-6-RIBOSYLAMINO-4(3H)-PYRIMIDINONE 5'-PHOSPHATE REDUCTASE"/>
    <property type="match status" value="1"/>
</dbReference>